<organism evidence="3 4">
    <name type="scientific">Arachidicoccus soli</name>
    <dbReference type="NCBI Taxonomy" id="2341117"/>
    <lineage>
        <taxon>Bacteria</taxon>
        <taxon>Pseudomonadati</taxon>
        <taxon>Bacteroidota</taxon>
        <taxon>Chitinophagia</taxon>
        <taxon>Chitinophagales</taxon>
        <taxon>Chitinophagaceae</taxon>
        <taxon>Arachidicoccus</taxon>
    </lineage>
</organism>
<reference evidence="3 4" key="1">
    <citation type="submission" date="2018-09" db="EMBL/GenBank/DDBJ databases">
        <title>Arachidicoccus sp. nov., a bacterium isolated from soil.</title>
        <authorList>
            <person name="Weon H.-Y."/>
            <person name="Kwon S.-W."/>
            <person name="Lee S.A."/>
        </authorList>
    </citation>
    <scope>NUCLEOTIDE SEQUENCE [LARGE SCALE GENOMIC DNA]</scope>
    <source>
        <strain evidence="3 4">KIS59-12</strain>
    </source>
</reference>
<feature type="signal peptide" evidence="1">
    <location>
        <begin position="1"/>
        <end position="18"/>
    </location>
</feature>
<dbReference type="RefSeq" id="WP_119987838.1">
    <property type="nucleotide sequence ID" value="NZ_CP032489.1"/>
</dbReference>
<dbReference type="Proteomes" id="UP000266118">
    <property type="component" value="Chromosome"/>
</dbReference>
<dbReference type="InterPro" id="IPR025665">
    <property type="entry name" value="Beta-barrel_OMP_2"/>
</dbReference>
<feature type="domain" description="Outer membrane protein beta-barrel" evidence="2">
    <location>
        <begin position="17"/>
        <end position="195"/>
    </location>
</feature>
<dbReference type="Pfam" id="PF13568">
    <property type="entry name" value="OMP_b-brl_2"/>
    <property type="match status" value="1"/>
</dbReference>
<accession>A0A386HQT1</accession>
<gene>
    <name evidence="3" type="ORF">D6B99_10245</name>
</gene>
<keyword evidence="4" id="KW-1185">Reference proteome</keyword>
<dbReference type="KEGG" id="ark:D6B99_10245"/>
<sequence>MKKVLVVILSLITSASFAQIRKGNTVIEKTRIGLFGGLSLANQIVSDPYGNAYSDNAKAGGIAGISVIAPISYGWYFQPEITYSNMGTTYSDDQIYSGKKNLNMNYLSVPLLFKYSEPFSGLGILFGPQYGYLLNANIAPTGSFKNNYGKADVTSDWKRSDISGVVGLEYYFPNNGTPGPKFGLSARYQFGFLNVNNGGVSDNSRVTNSGFFITAGVRF</sequence>
<feature type="chain" id="PRO_5017290967" evidence="1">
    <location>
        <begin position="19"/>
        <end position="219"/>
    </location>
</feature>
<evidence type="ECO:0000256" key="1">
    <source>
        <dbReference type="SAM" id="SignalP"/>
    </source>
</evidence>
<name>A0A386HQT1_9BACT</name>
<dbReference type="OrthoDB" id="947434at2"/>
<evidence type="ECO:0000313" key="4">
    <source>
        <dbReference type="Proteomes" id="UP000266118"/>
    </source>
</evidence>
<keyword evidence="1" id="KW-0732">Signal</keyword>
<evidence type="ECO:0000259" key="2">
    <source>
        <dbReference type="Pfam" id="PF13568"/>
    </source>
</evidence>
<protein>
    <submittedName>
        <fullName evidence="3">PorT family protein</fullName>
    </submittedName>
</protein>
<dbReference type="AlphaFoldDB" id="A0A386HQT1"/>
<evidence type="ECO:0000313" key="3">
    <source>
        <dbReference type="EMBL" id="AYD47936.1"/>
    </source>
</evidence>
<dbReference type="EMBL" id="CP032489">
    <property type="protein sequence ID" value="AYD47936.1"/>
    <property type="molecule type" value="Genomic_DNA"/>
</dbReference>
<proteinExistence type="predicted"/>